<accession>A0A7K0FYV3</accession>
<feature type="chain" id="PRO_5029505467" description="Outer membrane beta-barrel protein" evidence="1">
    <location>
        <begin position="26"/>
        <end position="242"/>
    </location>
</feature>
<evidence type="ECO:0000313" key="3">
    <source>
        <dbReference type="Proteomes" id="UP000487757"/>
    </source>
</evidence>
<protein>
    <recommendedName>
        <fullName evidence="4">Outer membrane beta-barrel protein</fullName>
    </recommendedName>
</protein>
<gene>
    <name evidence="2" type="ORF">GJU39_11780</name>
</gene>
<proteinExistence type="predicted"/>
<name>A0A7K0FYV3_9SPHI</name>
<evidence type="ECO:0000313" key="2">
    <source>
        <dbReference type="EMBL" id="MRX76767.1"/>
    </source>
</evidence>
<evidence type="ECO:0008006" key="4">
    <source>
        <dbReference type="Google" id="ProtNLM"/>
    </source>
</evidence>
<organism evidence="2 3">
    <name type="scientific">Pedobacter petrophilus</name>
    <dbReference type="NCBI Taxonomy" id="1908241"/>
    <lineage>
        <taxon>Bacteria</taxon>
        <taxon>Pseudomonadati</taxon>
        <taxon>Bacteroidota</taxon>
        <taxon>Sphingobacteriia</taxon>
        <taxon>Sphingobacteriales</taxon>
        <taxon>Sphingobacteriaceae</taxon>
        <taxon>Pedobacter</taxon>
    </lineage>
</organism>
<keyword evidence="1" id="KW-0732">Signal</keyword>
<dbReference type="RefSeq" id="WP_154280996.1">
    <property type="nucleotide sequence ID" value="NZ_JBHUJQ010000001.1"/>
</dbReference>
<comment type="caution">
    <text evidence="2">The sequence shown here is derived from an EMBL/GenBank/DDBJ whole genome shotgun (WGS) entry which is preliminary data.</text>
</comment>
<reference evidence="2 3" key="1">
    <citation type="submission" date="2019-11" db="EMBL/GenBank/DDBJ databases">
        <title>Pedobacter petrophilus genome.</title>
        <authorList>
            <person name="Feldbauer M.J."/>
            <person name="Newman J.D."/>
        </authorList>
    </citation>
    <scope>NUCLEOTIDE SEQUENCE [LARGE SCALE GENOMIC DNA]</scope>
    <source>
        <strain evidence="2 3">LMG 29686</strain>
    </source>
</reference>
<dbReference type="OrthoDB" id="648040at2"/>
<keyword evidence="3" id="KW-1185">Reference proteome</keyword>
<dbReference type="EMBL" id="WKKH01000015">
    <property type="protein sequence ID" value="MRX76767.1"/>
    <property type="molecule type" value="Genomic_DNA"/>
</dbReference>
<dbReference type="AlphaFoldDB" id="A0A7K0FYV3"/>
<dbReference type="Proteomes" id="UP000487757">
    <property type="component" value="Unassembled WGS sequence"/>
</dbReference>
<sequence>MPKLLKSTPLTIVFATLVHFSFAQSNYFKWSCGLGGGPNYSKTDVVKGSWGYTAYGELNYHFTPFVTAGVEAQYGMVQGGDVRNDPNNRQFVNKYSSVTANLKFMLGEAVNFERSTFLDNVKGIYAGIGVGLINNSMTDIVRFKPSWAAYEPGFGPFPGKDKSLDLLVPINLGFNYYLYDGYGYVRYVINLNAQSNFTFGEGLDGYDDSSRNFKNYDPDTFNTYSIGVKYFFGYIKAYRKTL</sequence>
<evidence type="ECO:0000256" key="1">
    <source>
        <dbReference type="SAM" id="SignalP"/>
    </source>
</evidence>
<feature type="signal peptide" evidence="1">
    <location>
        <begin position="1"/>
        <end position="25"/>
    </location>
</feature>